<gene>
    <name evidence="1" type="ORF">JCM19314_2511</name>
</gene>
<dbReference type="AlphaFoldDB" id="A0A090Q694"/>
<organism evidence="1 2">
    <name type="scientific">Nonlabens ulvanivorans</name>
    <name type="common">Persicivirga ulvanivorans</name>
    <dbReference type="NCBI Taxonomy" id="906888"/>
    <lineage>
        <taxon>Bacteria</taxon>
        <taxon>Pseudomonadati</taxon>
        <taxon>Bacteroidota</taxon>
        <taxon>Flavobacteriia</taxon>
        <taxon>Flavobacteriales</taxon>
        <taxon>Flavobacteriaceae</taxon>
        <taxon>Nonlabens</taxon>
    </lineage>
</organism>
<evidence type="ECO:0000313" key="2">
    <source>
        <dbReference type="Proteomes" id="UP000029226"/>
    </source>
</evidence>
<comment type="caution">
    <text evidence="1">The sequence shown here is derived from an EMBL/GenBank/DDBJ whole genome shotgun (WGS) entry which is preliminary data.</text>
</comment>
<evidence type="ECO:0000313" key="1">
    <source>
        <dbReference type="EMBL" id="GAK98480.1"/>
    </source>
</evidence>
<reference evidence="1 2" key="1">
    <citation type="journal article" date="2014" name="Genome Announc.">
        <title>Draft Genome Sequences of Marine Flavobacterium Nonlabens Strains NR17, NR24, NR27, NR32, NR33, and Ara13.</title>
        <authorList>
            <person name="Nakanishi M."/>
            <person name="Meirelles P."/>
            <person name="Suzuki R."/>
            <person name="Takatani N."/>
            <person name="Mino S."/>
            <person name="Suda W."/>
            <person name="Oshima K."/>
            <person name="Hattori M."/>
            <person name="Ohkuma M."/>
            <person name="Hosokawa M."/>
            <person name="Miyashita K."/>
            <person name="Thompson F.L."/>
            <person name="Niwa A."/>
            <person name="Sawabe T."/>
            <person name="Sawabe T."/>
        </authorList>
    </citation>
    <scope>NUCLEOTIDE SEQUENCE [LARGE SCALE GENOMIC DNA]</scope>
    <source>
        <strain evidence="2">JCM19314</strain>
    </source>
</reference>
<proteinExistence type="predicted"/>
<dbReference type="Proteomes" id="UP000029226">
    <property type="component" value="Unassembled WGS sequence"/>
</dbReference>
<accession>A0A090Q694</accession>
<sequence>MVVNEVLELLKFNWTSFPETCKLEISKVKLFSKTAVHSSVLTNSRTKFLCGGLEKETTSESTRSSVHEDASHPLPLILISKQSPESDNPVMDTFSLGLPCLLASIITVDELTQTC</sequence>
<protein>
    <submittedName>
        <fullName evidence="1">Uncharacterized protein</fullName>
    </submittedName>
</protein>
<dbReference type="EMBL" id="BBMM01000001">
    <property type="protein sequence ID" value="GAK98480.1"/>
    <property type="molecule type" value="Genomic_DNA"/>
</dbReference>
<name>A0A090Q694_NONUL</name>